<sequence>MVLAVLSVFHYRKTSLLVAISPIRVAFFSKGSRPPLLILIVALGVFLGGCAAGSASVEETRANSGNAEELLIVDCLLPGQVRKLGQQFTYLTPRRPIKTTIIDCEIRGGEYVAYDRANYATALKIWLPKAQEGDPAAQTYVGEIYEKGLGVKADYELAFHWYQKAAAQGLLPSPDQPGLSL</sequence>
<dbReference type="AlphaFoldDB" id="A0A4P7BVJ3"/>
<accession>A0A4P7BVJ3</accession>
<reference evidence="2 3" key="1">
    <citation type="submission" date="2019-03" db="EMBL/GenBank/DDBJ databases">
        <title>The genome sequence of Nitrosococcus wardiae strain D1FHST reveals the archetypal metabolic capacity of ammonia-oxidizing Gammaproteobacteria.</title>
        <authorList>
            <person name="Wang L."/>
            <person name="Lim C.K."/>
            <person name="Hanson T.E."/>
            <person name="Dang H."/>
            <person name="Klotz M.G."/>
        </authorList>
    </citation>
    <scope>NUCLEOTIDE SEQUENCE [LARGE SCALE GENOMIC DNA]</scope>
    <source>
        <strain evidence="2 3">D1FHS</strain>
    </source>
</reference>
<dbReference type="Proteomes" id="UP000294325">
    <property type="component" value="Chromosome"/>
</dbReference>
<keyword evidence="1" id="KW-0812">Transmembrane</keyword>
<evidence type="ECO:0000313" key="3">
    <source>
        <dbReference type="Proteomes" id="UP000294325"/>
    </source>
</evidence>
<feature type="transmembrane region" description="Helical" evidence="1">
    <location>
        <begin position="36"/>
        <end position="57"/>
    </location>
</feature>
<protein>
    <submittedName>
        <fullName evidence="2">Sel1 repeat family protein</fullName>
    </submittedName>
</protein>
<gene>
    <name evidence="2" type="ORF">E3U44_00215</name>
</gene>
<dbReference type="Gene3D" id="1.25.40.10">
    <property type="entry name" value="Tetratricopeptide repeat domain"/>
    <property type="match status" value="1"/>
</dbReference>
<dbReference type="InterPro" id="IPR006597">
    <property type="entry name" value="Sel1-like"/>
</dbReference>
<dbReference type="EMBL" id="CP038033">
    <property type="protein sequence ID" value="QBQ53100.1"/>
    <property type="molecule type" value="Genomic_DNA"/>
</dbReference>
<organism evidence="2 3">
    <name type="scientific">Nitrosococcus wardiae</name>
    <dbReference type="NCBI Taxonomy" id="1814290"/>
    <lineage>
        <taxon>Bacteria</taxon>
        <taxon>Pseudomonadati</taxon>
        <taxon>Pseudomonadota</taxon>
        <taxon>Gammaproteobacteria</taxon>
        <taxon>Chromatiales</taxon>
        <taxon>Chromatiaceae</taxon>
        <taxon>Nitrosococcus</taxon>
    </lineage>
</organism>
<proteinExistence type="predicted"/>
<dbReference type="SMART" id="SM00671">
    <property type="entry name" value="SEL1"/>
    <property type="match status" value="1"/>
</dbReference>
<keyword evidence="3" id="KW-1185">Reference proteome</keyword>
<dbReference type="KEGG" id="nwr:E3U44_00215"/>
<name>A0A4P7BVJ3_9GAMM</name>
<keyword evidence="1" id="KW-1133">Transmembrane helix</keyword>
<dbReference type="OrthoDB" id="6810016at2"/>
<evidence type="ECO:0000256" key="1">
    <source>
        <dbReference type="SAM" id="Phobius"/>
    </source>
</evidence>
<dbReference type="SUPFAM" id="SSF81901">
    <property type="entry name" value="HCP-like"/>
    <property type="match status" value="1"/>
</dbReference>
<keyword evidence="1" id="KW-0472">Membrane</keyword>
<dbReference type="InterPro" id="IPR011990">
    <property type="entry name" value="TPR-like_helical_dom_sf"/>
</dbReference>
<dbReference type="Pfam" id="PF08238">
    <property type="entry name" value="Sel1"/>
    <property type="match status" value="1"/>
</dbReference>
<evidence type="ECO:0000313" key="2">
    <source>
        <dbReference type="EMBL" id="QBQ53100.1"/>
    </source>
</evidence>